<sequence length="169" mass="18928">MWIKLCRKWRTPFAFLAISIVCLYFSIAAFLVSCKFRDKNLPKDVITKNSWQNQRSLQVLPSLRKNKDDKNKPVLSANGQEGRKENELGPRVTITLDQFRKGHKTGNPIIDTYGLPGHELTAGGVGRGVVQTQADAAEIDAIMAEYKVNTLISDLIPLNRVIPDSRIHG</sequence>
<feature type="transmembrane region" description="Helical" evidence="2">
    <location>
        <begin position="12"/>
        <end position="32"/>
    </location>
</feature>
<organism evidence="3 4">
    <name type="scientific">Plakobranchus ocellatus</name>
    <dbReference type="NCBI Taxonomy" id="259542"/>
    <lineage>
        <taxon>Eukaryota</taxon>
        <taxon>Metazoa</taxon>
        <taxon>Spiralia</taxon>
        <taxon>Lophotrochozoa</taxon>
        <taxon>Mollusca</taxon>
        <taxon>Gastropoda</taxon>
        <taxon>Heterobranchia</taxon>
        <taxon>Euthyneura</taxon>
        <taxon>Panpulmonata</taxon>
        <taxon>Sacoglossa</taxon>
        <taxon>Placobranchoidea</taxon>
        <taxon>Plakobranchidae</taxon>
        <taxon>Plakobranchus</taxon>
    </lineage>
</organism>
<accession>A0AAV4AEN5</accession>
<evidence type="ECO:0000313" key="3">
    <source>
        <dbReference type="EMBL" id="GFO05220.1"/>
    </source>
</evidence>
<name>A0AAV4AEN5_9GAST</name>
<dbReference type="AlphaFoldDB" id="A0AAV4AEN5"/>
<keyword evidence="2" id="KW-0812">Transmembrane</keyword>
<gene>
    <name evidence="3" type="ORF">PoB_003172500</name>
</gene>
<evidence type="ECO:0000313" key="4">
    <source>
        <dbReference type="Proteomes" id="UP000735302"/>
    </source>
</evidence>
<dbReference type="Proteomes" id="UP000735302">
    <property type="component" value="Unassembled WGS sequence"/>
</dbReference>
<keyword evidence="2" id="KW-0472">Membrane</keyword>
<keyword evidence="4" id="KW-1185">Reference proteome</keyword>
<keyword evidence="2" id="KW-1133">Transmembrane helix</keyword>
<feature type="region of interest" description="Disordered" evidence="1">
    <location>
        <begin position="66"/>
        <end position="87"/>
    </location>
</feature>
<dbReference type="PROSITE" id="PS51257">
    <property type="entry name" value="PROKAR_LIPOPROTEIN"/>
    <property type="match status" value="1"/>
</dbReference>
<reference evidence="3 4" key="1">
    <citation type="journal article" date="2021" name="Elife">
        <title>Chloroplast acquisition without the gene transfer in kleptoplastic sea slugs, Plakobranchus ocellatus.</title>
        <authorList>
            <person name="Maeda T."/>
            <person name="Takahashi S."/>
            <person name="Yoshida T."/>
            <person name="Shimamura S."/>
            <person name="Takaki Y."/>
            <person name="Nagai Y."/>
            <person name="Toyoda A."/>
            <person name="Suzuki Y."/>
            <person name="Arimoto A."/>
            <person name="Ishii H."/>
            <person name="Satoh N."/>
            <person name="Nishiyama T."/>
            <person name="Hasebe M."/>
            <person name="Maruyama T."/>
            <person name="Minagawa J."/>
            <person name="Obokata J."/>
            <person name="Shigenobu S."/>
        </authorList>
    </citation>
    <scope>NUCLEOTIDE SEQUENCE [LARGE SCALE GENOMIC DNA]</scope>
</reference>
<dbReference type="EMBL" id="BLXT01003747">
    <property type="protein sequence ID" value="GFO05220.1"/>
    <property type="molecule type" value="Genomic_DNA"/>
</dbReference>
<evidence type="ECO:0000256" key="1">
    <source>
        <dbReference type="SAM" id="MobiDB-lite"/>
    </source>
</evidence>
<evidence type="ECO:0000256" key="2">
    <source>
        <dbReference type="SAM" id="Phobius"/>
    </source>
</evidence>
<proteinExistence type="predicted"/>
<protein>
    <submittedName>
        <fullName evidence="3">Uncharacterized protein</fullName>
    </submittedName>
</protein>
<comment type="caution">
    <text evidence="3">The sequence shown here is derived from an EMBL/GenBank/DDBJ whole genome shotgun (WGS) entry which is preliminary data.</text>
</comment>